<dbReference type="RefSeq" id="WP_158531858.1">
    <property type="nucleotide sequence ID" value="NZ_BOJU01000001.1"/>
</dbReference>
<evidence type="ECO:0000256" key="1">
    <source>
        <dbReference type="SAM" id="Phobius"/>
    </source>
</evidence>
<keyword evidence="4" id="KW-1185">Reference proteome</keyword>
<dbReference type="Proteomes" id="UP001314262">
    <property type="component" value="Unassembled WGS sequence"/>
</dbReference>
<sequence length="54" mass="5904">MNVKAVVGTIAGLAAVTVIDVIAFYLIAVLLMHNMDQILAVWGMMTKIAFLHQF</sequence>
<keyword evidence="1" id="KW-1133">Transmembrane helix</keyword>
<reference evidence="3" key="1">
    <citation type="journal article" date="2015" name="BMC Genomics">
        <title>Comparative genomics of Fructobacillus spp. and Leuconostoc spp. reveals niche-specific evolution of Fructobacillus spp.</title>
        <authorList>
            <person name="Endo A."/>
            <person name="Tanizawa Y."/>
            <person name="Tanaka N."/>
            <person name="Maeno S."/>
            <person name="Kumar H."/>
            <person name="Shiwa Y."/>
            <person name="Okada S."/>
            <person name="Yoshikawa H."/>
            <person name="Dicks L."/>
            <person name="Nakagawa J."/>
            <person name="Arita M."/>
        </authorList>
    </citation>
    <scope>NUCLEOTIDE SEQUENCE [LARGE SCALE GENOMIC DNA]</scope>
    <source>
        <strain evidence="3">F214-1</strain>
    </source>
</reference>
<dbReference type="Proteomes" id="UP000064514">
    <property type="component" value="Unassembled WGS sequence"/>
</dbReference>
<evidence type="ECO:0000313" key="2">
    <source>
        <dbReference type="EMBL" id="CAK1236139.1"/>
    </source>
</evidence>
<name>A0A3F3HD57_9LACO</name>
<evidence type="ECO:0000313" key="4">
    <source>
        <dbReference type="Proteomes" id="UP001314262"/>
    </source>
</evidence>
<keyword evidence="1" id="KW-0472">Membrane</keyword>
<dbReference type="EMBL" id="DF968079">
    <property type="protein sequence ID" value="GAP03959.1"/>
    <property type="molecule type" value="Genomic_DNA"/>
</dbReference>
<protein>
    <submittedName>
        <fullName evidence="3">Uncharacterized protein</fullName>
    </submittedName>
</protein>
<organism evidence="3">
    <name type="scientific">Fructobacillus tropaeoli</name>
    <dbReference type="NCBI Taxonomy" id="709323"/>
    <lineage>
        <taxon>Bacteria</taxon>
        <taxon>Bacillati</taxon>
        <taxon>Bacillota</taxon>
        <taxon>Bacilli</taxon>
        <taxon>Lactobacillales</taxon>
        <taxon>Lactobacillaceae</taxon>
        <taxon>Fructobacillus</taxon>
    </lineage>
</organism>
<keyword evidence="1" id="KW-0812">Transmembrane</keyword>
<accession>A0A3F3HD57</accession>
<dbReference type="EMBL" id="CAUZLT010000002">
    <property type="protein sequence ID" value="CAK1236139.1"/>
    <property type="molecule type" value="Genomic_DNA"/>
</dbReference>
<dbReference type="AlphaFoldDB" id="A0A3F3HD57"/>
<proteinExistence type="predicted"/>
<gene>
    <name evidence="3" type="ORF">FTRO_0021280</name>
    <name evidence="2" type="ORF">R53137_KAKDMLNK_00587</name>
</gene>
<evidence type="ECO:0000313" key="3">
    <source>
        <dbReference type="EMBL" id="GAP03959.1"/>
    </source>
</evidence>
<reference evidence="2 4" key="2">
    <citation type="submission" date="2023-10" db="EMBL/GenBank/DDBJ databases">
        <authorList>
            <person name="Botero Cardona J."/>
        </authorList>
    </citation>
    <scope>NUCLEOTIDE SEQUENCE [LARGE SCALE GENOMIC DNA]</scope>
    <source>
        <strain evidence="2 4">R-53137</strain>
    </source>
</reference>
<feature type="transmembrane region" description="Helical" evidence="1">
    <location>
        <begin position="6"/>
        <end position="31"/>
    </location>
</feature>